<evidence type="ECO:0000256" key="3">
    <source>
        <dbReference type="ARBA" id="ARBA00023014"/>
    </source>
</evidence>
<proteinExistence type="predicted"/>
<name>A2C7C7_PROM3</name>
<keyword evidence="1" id="KW-0479">Metal-binding</keyword>
<reference evidence="5 6" key="1">
    <citation type="journal article" date="2007" name="PLoS Genet.">
        <title>Patterns and implications of gene gain and loss in the evolution of Prochlorococcus.</title>
        <authorList>
            <person name="Kettler G.C."/>
            <person name="Martiny A.C."/>
            <person name="Huang K."/>
            <person name="Zucker J."/>
            <person name="Coleman M.L."/>
            <person name="Rodrigue S."/>
            <person name="Chen F."/>
            <person name="Lapidus A."/>
            <person name="Ferriera S."/>
            <person name="Johnson J."/>
            <person name="Steglich C."/>
            <person name="Church G.M."/>
            <person name="Richardson P."/>
            <person name="Chisholm S.W."/>
        </authorList>
    </citation>
    <scope>NUCLEOTIDE SEQUENCE [LARGE SCALE GENOMIC DNA]</scope>
    <source>
        <strain evidence="5 6">MIT 9303</strain>
    </source>
</reference>
<keyword evidence="2" id="KW-0408">Iron</keyword>
<dbReference type="Gene3D" id="3.20.20.100">
    <property type="entry name" value="NADP-dependent oxidoreductase domain"/>
    <property type="match status" value="1"/>
</dbReference>
<dbReference type="HOGENOM" id="CLU_023205_3_4_3"/>
<keyword evidence="3" id="KW-0411">Iron-sulfur</keyword>
<accession>A2C7C7</accession>
<dbReference type="InterPro" id="IPR053135">
    <property type="entry name" value="AKR2_Oxidoreductase"/>
</dbReference>
<dbReference type="SUPFAM" id="SSF46548">
    <property type="entry name" value="alpha-helical ferredoxin"/>
    <property type="match status" value="1"/>
</dbReference>
<sequence>MMPIRRPFGRGPAVSLFTLGTMRAIGSAEQMYGVVKAAQAAGINHIETSPAYGQAESFLGTALRQLQQNQAEPSGGWVITSKLLPGLSLKEGQCELHNLLARLGRPKLENLAVHGLNRPEHLEWALRGDGAALMRWAEEEDLVVQVGFTSHGSSPLIKEALASSRFQFCSLHLHLLDPERIPLAQEALASGMGVMAISPADKGGRLQDPSPTLVEDCSPLSPLQLAYRFLLAAKISTLSLGAAQPEDLTLAAQLANADGPLNQREQRALNQLRQQGERRLGENRCGQCKACLPCPNSVPIPDLLRLRNLAVGHNLQAFTEERYNLIGRAGHWWEGIDGSACERCGECLPRCPHHLPIPDLLADTHQRLAAAPRRRLWG</sequence>
<evidence type="ECO:0000256" key="1">
    <source>
        <dbReference type="ARBA" id="ARBA00022723"/>
    </source>
</evidence>
<feature type="domain" description="4Fe-4S ferredoxin-type" evidence="4">
    <location>
        <begin position="332"/>
        <end position="361"/>
    </location>
</feature>
<dbReference type="SUPFAM" id="SSF51430">
    <property type="entry name" value="NAD(P)-linked oxidoreductase"/>
    <property type="match status" value="1"/>
</dbReference>
<dbReference type="GO" id="GO:0051536">
    <property type="term" value="F:iron-sulfur cluster binding"/>
    <property type="evidence" value="ECO:0007669"/>
    <property type="project" value="UniProtKB-KW"/>
</dbReference>
<dbReference type="InterPro" id="IPR017896">
    <property type="entry name" value="4Fe4S_Fe-S-bd"/>
</dbReference>
<organism evidence="5 6">
    <name type="scientific">Prochlorococcus marinus (strain MIT 9303)</name>
    <dbReference type="NCBI Taxonomy" id="59922"/>
    <lineage>
        <taxon>Bacteria</taxon>
        <taxon>Bacillati</taxon>
        <taxon>Cyanobacteriota</taxon>
        <taxon>Cyanophyceae</taxon>
        <taxon>Synechococcales</taxon>
        <taxon>Prochlorococcaceae</taxon>
        <taxon>Prochlorococcus</taxon>
    </lineage>
</organism>
<gene>
    <name evidence="5" type="ordered locus">P9303_06351</name>
</gene>
<dbReference type="STRING" id="59922.P9303_06351"/>
<dbReference type="Proteomes" id="UP000002274">
    <property type="component" value="Chromosome"/>
</dbReference>
<dbReference type="PROSITE" id="PS00198">
    <property type="entry name" value="4FE4S_FER_1"/>
    <property type="match status" value="1"/>
</dbReference>
<dbReference type="GO" id="GO:0046872">
    <property type="term" value="F:metal ion binding"/>
    <property type="evidence" value="ECO:0007669"/>
    <property type="project" value="UniProtKB-KW"/>
</dbReference>
<dbReference type="InterPro" id="IPR036812">
    <property type="entry name" value="NAD(P)_OxRdtase_dom_sf"/>
</dbReference>
<evidence type="ECO:0000259" key="4">
    <source>
        <dbReference type="PROSITE" id="PS51379"/>
    </source>
</evidence>
<dbReference type="PANTHER" id="PTHR43312:SF2">
    <property type="entry name" value="OXIDOREDUCTASE"/>
    <property type="match status" value="1"/>
</dbReference>
<dbReference type="InterPro" id="IPR023210">
    <property type="entry name" value="NADP_OxRdtase_dom"/>
</dbReference>
<dbReference type="BioCyc" id="PMAR59922:G1G80-585-MONOMER"/>
<dbReference type="InterPro" id="IPR017900">
    <property type="entry name" value="4Fe4S_Fe_S_CS"/>
</dbReference>
<dbReference type="KEGG" id="pmf:P9303_06351"/>
<evidence type="ECO:0000313" key="5">
    <source>
        <dbReference type="EMBL" id="ABM77387.1"/>
    </source>
</evidence>
<dbReference type="AlphaFoldDB" id="A2C7C7"/>
<protein>
    <submittedName>
        <fullName evidence="5">Aldo/keto reductase family protein</fullName>
    </submittedName>
</protein>
<dbReference type="PROSITE" id="PS51379">
    <property type="entry name" value="4FE4S_FER_2"/>
    <property type="match status" value="1"/>
</dbReference>
<evidence type="ECO:0000256" key="2">
    <source>
        <dbReference type="ARBA" id="ARBA00023004"/>
    </source>
</evidence>
<evidence type="ECO:0000313" key="6">
    <source>
        <dbReference type="Proteomes" id="UP000002274"/>
    </source>
</evidence>
<dbReference type="PANTHER" id="PTHR43312">
    <property type="entry name" value="D-THREO-ALDOSE 1-DEHYDROGENASE"/>
    <property type="match status" value="1"/>
</dbReference>
<dbReference type="Pfam" id="PF00248">
    <property type="entry name" value="Aldo_ket_red"/>
    <property type="match status" value="1"/>
</dbReference>
<dbReference type="EMBL" id="CP000554">
    <property type="protein sequence ID" value="ABM77387.1"/>
    <property type="molecule type" value="Genomic_DNA"/>
</dbReference>
<dbReference type="RefSeq" id="WP_011825306.1">
    <property type="nucleotide sequence ID" value="NC_008820.1"/>
</dbReference>